<evidence type="ECO:0000259" key="9">
    <source>
        <dbReference type="Pfam" id="PF07992"/>
    </source>
</evidence>
<evidence type="ECO:0000313" key="11">
    <source>
        <dbReference type="EMBL" id="KGE85944.1"/>
    </source>
</evidence>
<protein>
    <recommendedName>
        <fullName evidence="2">NADH:ubiquinone reductase (non-electrogenic)</fullName>
        <ecNumber evidence="2">1.6.5.9</ecNumber>
    </recommendedName>
</protein>
<evidence type="ECO:0000256" key="7">
    <source>
        <dbReference type="ARBA" id="ARBA00023027"/>
    </source>
</evidence>
<feature type="domain" description="FAD/NAD(P)-binding" evidence="9">
    <location>
        <begin position="12"/>
        <end position="330"/>
    </location>
</feature>
<keyword evidence="12" id="KW-1185">Reference proteome</keyword>
<dbReference type="SUPFAM" id="SSF51905">
    <property type="entry name" value="FAD/NAD(P)-binding domain"/>
    <property type="match status" value="2"/>
</dbReference>
<reference evidence="11 12" key="1">
    <citation type="journal article" date="2014" name="Int. J. Syst. Evol. Microbiol.">
        <title>Phaeodactylibacter xiamenensis gen. nov., sp. nov., a member of the family Saprospiraceae isolated from the marine alga Phaeodactylum tricornutum.</title>
        <authorList>
            <person name="Chen Z.Jr."/>
            <person name="Lei X."/>
            <person name="Lai Q."/>
            <person name="Li Y."/>
            <person name="Zhang B."/>
            <person name="Zhang J."/>
            <person name="Zhang H."/>
            <person name="Yang L."/>
            <person name="Zheng W."/>
            <person name="Tian Y."/>
            <person name="Yu Z."/>
            <person name="Xu H.Jr."/>
            <person name="Zheng T."/>
        </authorList>
    </citation>
    <scope>NUCLEOTIDE SEQUENCE [LARGE SCALE GENOMIC DNA]</scope>
    <source>
        <strain evidence="11 12">KD52</strain>
    </source>
</reference>
<evidence type="ECO:0000256" key="6">
    <source>
        <dbReference type="ARBA" id="ARBA00023002"/>
    </source>
</evidence>
<gene>
    <name evidence="11" type="ORF">IX84_25415</name>
</gene>
<dbReference type="EC" id="1.6.5.9" evidence="2"/>
<organism evidence="11 12">
    <name type="scientific">Phaeodactylibacter xiamenensis</name>
    <dbReference type="NCBI Taxonomy" id="1524460"/>
    <lineage>
        <taxon>Bacteria</taxon>
        <taxon>Pseudomonadati</taxon>
        <taxon>Bacteroidota</taxon>
        <taxon>Saprospiria</taxon>
        <taxon>Saprospirales</taxon>
        <taxon>Haliscomenobacteraceae</taxon>
        <taxon>Phaeodactylibacter</taxon>
    </lineage>
</organism>
<evidence type="ECO:0000256" key="5">
    <source>
        <dbReference type="ARBA" id="ARBA00022946"/>
    </source>
</evidence>
<keyword evidence="6" id="KW-0560">Oxidoreductase</keyword>
<dbReference type="PANTHER" id="PTHR43706">
    <property type="entry name" value="NADH DEHYDROGENASE"/>
    <property type="match status" value="1"/>
</dbReference>
<keyword evidence="5" id="KW-0809">Transit peptide</keyword>
<dbReference type="InterPro" id="IPR045024">
    <property type="entry name" value="NDH-2"/>
</dbReference>
<dbReference type="GO" id="GO:0050136">
    <property type="term" value="F:NADH dehydrogenase (quinone) (non-electrogenic) activity"/>
    <property type="evidence" value="ECO:0007669"/>
    <property type="project" value="UniProtKB-EC"/>
</dbReference>
<dbReference type="OrthoDB" id="9781621at2"/>
<dbReference type="InterPro" id="IPR036188">
    <property type="entry name" value="FAD/NAD-bd_sf"/>
</dbReference>
<dbReference type="PRINTS" id="PR00411">
    <property type="entry name" value="PNDRDTASEI"/>
</dbReference>
<dbReference type="PRINTS" id="PR00368">
    <property type="entry name" value="FADPNR"/>
</dbReference>
<evidence type="ECO:0000256" key="1">
    <source>
        <dbReference type="ARBA" id="ARBA00005272"/>
    </source>
</evidence>
<evidence type="ECO:0000256" key="4">
    <source>
        <dbReference type="ARBA" id="ARBA00022827"/>
    </source>
</evidence>
<proteinExistence type="inferred from homology"/>
<dbReference type="Gene3D" id="3.50.50.100">
    <property type="match status" value="1"/>
</dbReference>
<dbReference type="Pfam" id="PF07992">
    <property type="entry name" value="Pyr_redox_2"/>
    <property type="match status" value="1"/>
</dbReference>
<accession>A0A098S0S1</accession>
<evidence type="ECO:0000256" key="8">
    <source>
        <dbReference type="ARBA" id="ARBA00047599"/>
    </source>
</evidence>
<dbReference type="InterPro" id="IPR054585">
    <property type="entry name" value="NDH2-like_C"/>
</dbReference>
<dbReference type="InterPro" id="IPR023753">
    <property type="entry name" value="FAD/NAD-binding_dom"/>
</dbReference>
<dbReference type="STRING" id="1524460.IX84_25415"/>
<evidence type="ECO:0000256" key="2">
    <source>
        <dbReference type="ARBA" id="ARBA00012637"/>
    </source>
</evidence>
<dbReference type="EMBL" id="JPOS01000083">
    <property type="protein sequence ID" value="KGE85944.1"/>
    <property type="molecule type" value="Genomic_DNA"/>
</dbReference>
<dbReference type="AlphaFoldDB" id="A0A098S0S1"/>
<comment type="caution">
    <text evidence="11">The sequence shown here is derived from an EMBL/GenBank/DDBJ whole genome shotgun (WGS) entry which is preliminary data.</text>
</comment>
<comment type="similarity">
    <text evidence="1">Belongs to the NADH dehydrogenase family.</text>
</comment>
<evidence type="ECO:0000256" key="3">
    <source>
        <dbReference type="ARBA" id="ARBA00022630"/>
    </source>
</evidence>
<dbReference type="RefSeq" id="WP_044226977.1">
    <property type="nucleotide sequence ID" value="NZ_JBKAGJ010000022.1"/>
</dbReference>
<keyword evidence="3" id="KW-0285">Flavoprotein</keyword>
<name>A0A098S0S1_9BACT</name>
<dbReference type="PANTHER" id="PTHR43706:SF47">
    <property type="entry name" value="EXTERNAL NADH-UBIQUINONE OXIDOREDUCTASE 1, MITOCHONDRIAL-RELATED"/>
    <property type="match status" value="1"/>
</dbReference>
<dbReference type="Pfam" id="PF22366">
    <property type="entry name" value="NDH2_C"/>
    <property type="match status" value="1"/>
</dbReference>
<evidence type="ECO:0000313" key="12">
    <source>
        <dbReference type="Proteomes" id="UP000029736"/>
    </source>
</evidence>
<feature type="domain" description="External alternative NADH-ubiquinone oxidoreductase-like C-terminal" evidence="10">
    <location>
        <begin position="354"/>
        <end position="409"/>
    </location>
</feature>
<comment type="catalytic activity">
    <reaction evidence="8">
        <text>a quinone + NADH + H(+) = a quinol + NAD(+)</text>
        <dbReference type="Rhea" id="RHEA:46160"/>
        <dbReference type="ChEBI" id="CHEBI:15378"/>
        <dbReference type="ChEBI" id="CHEBI:24646"/>
        <dbReference type="ChEBI" id="CHEBI:57540"/>
        <dbReference type="ChEBI" id="CHEBI:57945"/>
        <dbReference type="ChEBI" id="CHEBI:132124"/>
        <dbReference type="EC" id="1.6.5.9"/>
    </reaction>
</comment>
<evidence type="ECO:0000259" key="10">
    <source>
        <dbReference type="Pfam" id="PF22366"/>
    </source>
</evidence>
<dbReference type="Proteomes" id="UP000029736">
    <property type="component" value="Unassembled WGS sequence"/>
</dbReference>
<keyword evidence="7" id="KW-0520">NAD</keyword>
<keyword evidence="4" id="KW-0274">FAD</keyword>
<sequence>MKINIPESDQERIVIVGGGFGGLTLARELKKQNYQVVLIDKNNYHQFQPLFYQVAMSGLEPSSIVFPFRKAFQGEKNIFIRVTEVERVDTDQKQLHTPLGICNYDYLVLAIGADTNFFGNEEIEQKALPMKSVSEALHLRNRILTDYEIALSVTDYEKRQQLIDIVIVGGGPTGVEVAGALAEMKRYVLPKDYPQLNTDEIDIHLVEGADRLLLGMSEEAAQKAQEFLEGLDVKVQLNAMVTGFDGAYATLSDDSKITTHKLIWAAGVAGNKMPGLPDEALVKGRRLAVDRFNRVQGTQDIFAIGDIAYMEEPDYPKGHPQVAQAAMQHAKQLGKNFKRLSKGKEMEPFSYKDLGSMATIGRNRAVADLPGFKFQGAFAWLIWLFVHLFQILGAKNKVSIFLNWVWNYLTYDQSLRLIIRPKEGPADVARE</sequence>